<feature type="non-terminal residue" evidence="1">
    <location>
        <position position="30"/>
    </location>
</feature>
<gene>
    <name evidence="1" type="ORF">SAMN05216267_106035</name>
</gene>
<sequence length="30" mass="3390">MRVALFVTCVNDLVYPRTGQAVVRLLERLG</sequence>
<evidence type="ECO:0000313" key="2">
    <source>
        <dbReference type="Proteomes" id="UP000181951"/>
    </source>
</evidence>
<keyword evidence="2" id="KW-1185">Reference proteome</keyword>
<organism evidence="1 2">
    <name type="scientific">Actinacidiphila rubida</name>
    <dbReference type="NCBI Taxonomy" id="310780"/>
    <lineage>
        <taxon>Bacteria</taxon>
        <taxon>Bacillati</taxon>
        <taxon>Actinomycetota</taxon>
        <taxon>Actinomycetes</taxon>
        <taxon>Kitasatosporales</taxon>
        <taxon>Streptomycetaceae</taxon>
        <taxon>Actinacidiphila</taxon>
    </lineage>
</organism>
<protein>
    <submittedName>
        <fullName evidence="1">L-lactate dehydrogenase complex protein LldE</fullName>
    </submittedName>
</protein>
<accession>A0A1H8TZG8</accession>
<proteinExistence type="predicted"/>
<evidence type="ECO:0000313" key="1">
    <source>
        <dbReference type="EMBL" id="SEO95808.1"/>
    </source>
</evidence>
<dbReference type="EMBL" id="FODD01000060">
    <property type="protein sequence ID" value="SEO95808.1"/>
    <property type="molecule type" value="Genomic_DNA"/>
</dbReference>
<dbReference type="Proteomes" id="UP000181951">
    <property type="component" value="Unassembled WGS sequence"/>
</dbReference>
<reference evidence="1 2" key="1">
    <citation type="submission" date="2016-10" db="EMBL/GenBank/DDBJ databases">
        <authorList>
            <person name="de Groot N.N."/>
        </authorList>
    </citation>
    <scope>NUCLEOTIDE SEQUENCE [LARGE SCALE GENOMIC DNA]</scope>
    <source>
        <strain evidence="1 2">CGMCC 4.2026</strain>
    </source>
</reference>
<name>A0A1H8TZG8_9ACTN</name>
<dbReference type="AlphaFoldDB" id="A0A1H8TZG8"/>